<dbReference type="EMBL" id="FWYD01000006">
    <property type="protein sequence ID" value="SMC79800.1"/>
    <property type="molecule type" value="Genomic_DNA"/>
</dbReference>
<keyword evidence="2" id="KW-1185">Reference proteome</keyword>
<gene>
    <name evidence="1" type="ORF">SAMN06295998_1066</name>
</gene>
<reference evidence="1 2" key="1">
    <citation type="submission" date="2017-04" db="EMBL/GenBank/DDBJ databases">
        <authorList>
            <person name="Afonso C.L."/>
            <person name="Miller P.J."/>
            <person name="Scott M.A."/>
            <person name="Spackman E."/>
            <person name="Goraichik I."/>
            <person name="Dimitrov K.M."/>
            <person name="Suarez D.L."/>
            <person name="Swayne D.E."/>
        </authorList>
    </citation>
    <scope>NUCLEOTIDE SEQUENCE [LARGE SCALE GENOMIC DNA]</scope>
    <source>
        <strain evidence="1 2">CGMCC 1.12644</strain>
    </source>
</reference>
<dbReference type="Proteomes" id="UP000192330">
    <property type="component" value="Unassembled WGS sequence"/>
</dbReference>
<evidence type="ECO:0000313" key="1">
    <source>
        <dbReference type="EMBL" id="SMC79800.1"/>
    </source>
</evidence>
<dbReference type="AlphaFoldDB" id="A0A1W2C3S2"/>
<evidence type="ECO:0000313" key="2">
    <source>
        <dbReference type="Proteomes" id="UP000192330"/>
    </source>
</evidence>
<proteinExistence type="predicted"/>
<protein>
    <submittedName>
        <fullName evidence="1">Uncharacterized protein</fullName>
    </submittedName>
</protein>
<accession>A0A1W2C3S2</accession>
<sequence length="38" mass="4264">MSFPKKGKFFLKEIGYHGKGDHQTKGSLVEEIASALKR</sequence>
<name>A0A1W2C3S2_9RHOB</name>
<organism evidence="1 2">
    <name type="scientific">Primorskyibacter flagellatus</name>
    <dbReference type="NCBI Taxonomy" id="1387277"/>
    <lineage>
        <taxon>Bacteria</taxon>
        <taxon>Pseudomonadati</taxon>
        <taxon>Pseudomonadota</taxon>
        <taxon>Alphaproteobacteria</taxon>
        <taxon>Rhodobacterales</taxon>
        <taxon>Roseobacteraceae</taxon>
        <taxon>Primorskyibacter</taxon>
    </lineage>
</organism>